<dbReference type="EMBL" id="PCRO01000010">
    <property type="protein sequence ID" value="PIP23026.1"/>
    <property type="molecule type" value="Genomic_DNA"/>
</dbReference>
<dbReference type="CDD" id="cd10225">
    <property type="entry name" value="ASKHA_NBD_MreB-like"/>
    <property type="match status" value="1"/>
</dbReference>
<evidence type="ECO:0000256" key="4">
    <source>
        <dbReference type="ARBA" id="ARBA00022960"/>
    </source>
</evidence>
<dbReference type="SUPFAM" id="SSF53067">
    <property type="entry name" value="Actin-like ATPase domain"/>
    <property type="match status" value="2"/>
</dbReference>
<evidence type="ECO:0000256" key="5">
    <source>
        <dbReference type="ARBA" id="ARBA00023458"/>
    </source>
</evidence>
<dbReference type="GO" id="GO:0000902">
    <property type="term" value="P:cell morphogenesis"/>
    <property type="evidence" value="ECO:0007669"/>
    <property type="project" value="InterPro"/>
</dbReference>
<dbReference type="GO" id="GO:0008360">
    <property type="term" value="P:regulation of cell shape"/>
    <property type="evidence" value="ECO:0007669"/>
    <property type="project" value="UniProtKB-UniRule"/>
</dbReference>
<dbReference type="Gene3D" id="3.30.420.40">
    <property type="match status" value="3"/>
</dbReference>
<comment type="function">
    <text evidence="6">Forms membrane-associated dynamic filaments that are essential for cell shape determination. Acts by regulating cell wall synthesis and cell elongation, and thus cell shape. A feedback loop between cell geometry and MreB localization may maintain elongated cell shape by targeting cell wall growth to regions of negative cell wall curvature.</text>
</comment>
<evidence type="ECO:0000313" key="7">
    <source>
        <dbReference type="EMBL" id="PIP23026.1"/>
    </source>
</evidence>
<sequence length="352" mass="37649">MKIGIDLGTANSLVFVPKKGVVLNEPSVVAVSISENKILAVGNEAKEMTGRTPDTIMVYRPLKDGVIADFRVTQAMLKYFIDRVSGFWKFIKPELIIGVPAGITSTERRAVIEAGMNAGAKQVFLAKEPILATIGAGIPINSCSGNMIVDIGGGTSEVAVISLGGIVTCHSLRVGGDKMDSAISDYIKRKYNLAVGEQTVEELKINIGAAIPQKKYPAPVVNVPKDKNENLPDDKEKTMEIRGRDLISGLPRNIVISGNEICEAIIDTLMEIVQTIKIVLRDTPPELSADVMDKGLVLSGGGALLKGFPDLIAQHIGVPCSVAEEPLLCVVKGTGVMLENLDIYKKSLMSKK</sequence>
<dbReference type="PANTHER" id="PTHR42749">
    <property type="entry name" value="CELL SHAPE-DETERMINING PROTEIN MREB"/>
    <property type="match status" value="1"/>
</dbReference>
<comment type="subunit">
    <text evidence="6">Forms polymers.</text>
</comment>
<evidence type="ECO:0000313" key="8">
    <source>
        <dbReference type="Proteomes" id="UP000229976"/>
    </source>
</evidence>
<gene>
    <name evidence="6" type="primary">mreB</name>
    <name evidence="7" type="ORF">COX37_00760</name>
</gene>
<evidence type="ECO:0000256" key="1">
    <source>
        <dbReference type="ARBA" id="ARBA00022490"/>
    </source>
</evidence>
<organism evidence="7 8">
    <name type="scientific">Candidatus Nealsonbacteria bacterium CG23_combo_of_CG06-09_8_20_14_all_39_17</name>
    <dbReference type="NCBI Taxonomy" id="1974722"/>
    <lineage>
        <taxon>Bacteria</taxon>
        <taxon>Candidatus Nealsoniibacteriota</taxon>
    </lineage>
</organism>
<dbReference type="InterPro" id="IPR043129">
    <property type="entry name" value="ATPase_NBD"/>
</dbReference>
<proteinExistence type="inferred from homology"/>
<dbReference type="GO" id="GO:0005737">
    <property type="term" value="C:cytoplasm"/>
    <property type="evidence" value="ECO:0007669"/>
    <property type="project" value="UniProtKB-SubCell"/>
</dbReference>
<dbReference type="NCBIfam" id="NF010539">
    <property type="entry name" value="PRK13927.1"/>
    <property type="match status" value="1"/>
</dbReference>
<dbReference type="GO" id="GO:0005524">
    <property type="term" value="F:ATP binding"/>
    <property type="evidence" value="ECO:0007669"/>
    <property type="project" value="UniProtKB-KW"/>
</dbReference>
<comment type="subcellular location">
    <subcellularLocation>
        <location evidence="6">Cytoplasm</location>
    </subcellularLocation>
    <text evidence="6">Membrane-associated.</text>
</comment>
<keyword evidence="3 6" id="KW-0067">ATP-binding</keyword>
<dbReference type="InterPro" id="IPR004753">
    <property type="entry name" value="MreB"/>
</dbReference>
<reference evidence="7 8" key="1">
    <citation type="submission" date="2017-09" db="EMBL/GenBank/DDBJ databases">
        <title>Depth-based differentiation of microbial function through sediment-hosted aquifers and enrichment of novel symbionts in the deep terrestrial subsurface.</title>
        <authorList>
            <person name="Probst A.J."/>
            <person name="Ladd B."/>
            <person name="Jarett J.K."/>
            <person name="Geller-Mcgrath D.E."/>
            <person name="Sieber C.M."/>
            <person name="Emerson J.B."/>
            <person name="Anantharaman K."/>
            <person name="Thomas B.C."/>
            <person name="Malmstrom R."/>
            <person name="Stieglmeier M."/>
            <person name="Klingl A."/>
            <person name="Woyke T."/>
            <person name="Ryan C.M."/>
            <person name="Banfield J.F."/>
        </authorList>
    </citation>
    <scope>NUCLEOTIDE SEQUENCE [LARGE SCALE GENOMIC DNA]</scope>
    <source>
        <strain evidence="7">CG23_combo_of_CG06-09_8_20_14_all_39_17</strain>
    </source>
</reference>
<dbReference type="PANTHER" id="PTHR42749:SF1">
    <property type="entry name" value="CELL SHAPE-DETERMINING PROTEIN MREB"/>
    <property type="match status" value="1"/>
</dbReference>
<keyword evidence="4 6" id="KW-0133">Cell shape</keyword>
<dbReference type="AlphaFoldDB" id="A0A2G9YUV4"/>
<dbReference type="HAMAP" id="MF_02207">
    <property type="entry name" value="MreB"/>
    <property type="match status" value="1"/>
</dbReference>
<comment type="similarity">
    <text evidence="5 6">Belongs to the FtsA/MreB family.</text>
</comment>
<feature type="binding site" evidence="6">
    <location>
        <begin position="9"/>
        <end position="11"/>
    </location>
    <ligand>
        <name>ATP</name>
        <dbReference type="ChEBI" id="CHEBI:30616"/>
    </ligand>
</feature>
<evidence type="ECO:0000256" key="2">
    <source>
        <dbReference type="ARBA" id="ARBA00022741"/>
    </source>
</evidence>
<protein>
    <recommendedName>
        <fullName evidence="6">Cell shape-determining protein MreB</fullName>
    </recommendedName>
</protein>
<dbReference type="InterPro" id="IPR056546">
    <property type="entry name" value="MreB_MamK-like"/>
</dbReference>
<keyword evidence="1 6" id="KW-0963">Cytoplasm</keyword>
<dbReference type="NCBIfam" id="TIGR00904">
    <property type="entry name" value="mreB"/>
    <property type="match status" value="1"/>
</dbReference>
<feature type="binding site" evidence="6">
    <location>
        <begin position="201"/>
        <end position="204"/>
    </location>
    <ligand>
        <name>ATP</name>
        <dbReference type="ChEBI" id="CHEBI:30616"/>
    </ligand>
</feature>
<keyword evidence="2 6" id="KW-0547">Nucleotide-binding</keyword>
<evidence type="ECO:0000256" key="3">
    <source>
        <dbReference type="ARBA" id="ARBA00022840"/>
    </source>
</evidence>
<dbReference type="Pfam" id="PF06723">
    <property type="entry name" value="MreB_Mbl"/>
    <property type="match status" value="1"/>
</dbReference>
<evidence type="ECO:0000256" key="6">
    <source>
        <dbReference type="HAMAP-Rule" id="MF_02207"/>
    </source>
</evidence>
<feature type="binding site" evidence="6">
    <location>
        <begin position="301"/>
        <end position="304"/>
    </location>
    <ligand>
        <name>ATP</name>
        <dbReference type="ChEBI" id="CHEBI:30616"/>
    </ligand>
</feature>
<name>A0A2G9YUV4_9BACT</name>
<dbReference type="Proteomes" id="UP000229976">
    <property type="component" value="Unassembled WGS sequence"/>
</dbReference>
<accession>A0A2G9YUV4</accession>
<feature type="binding site" evidence="6">
    <location>
        <begin position="153"/>
        <end position="155"/>
    </location>
    <ligand>
        <name>ATP</name>
        <dbReference type="ChEBI" id="CHEBI:30616"/>
    </ligand>
</feature>
<comment type="caution">
    <text evidence="7">The sequence shown here is derived from an EMBL/GenBank/DDBJ whole genome shotgun (WGS) entry which is preliminary data.</text>
</comment>
<dbReference type="PRINTS" id="PR01652">
    <property type="entry name" value="SHAPEPROTEIN"/>
</dbReference>